<dbReference type="InterPro" id="IPR000668">
    <property type="entry name" value="Peptidase_C1A_C"/>
</dbReference>
<dbReference type="EMBL" id="MH581087">
    <property type="protein sequence ID" value="QBH22532.1"/>
    <property type="molecule type" value="mRNA"/>
</dbReference>
<sequence>MDENMDPFEGMADPFENKGVAAMDDSFKDDVKDMDAFFEDCVNLGKSWHKSLPPRVKQGLKGSCGAIAFLAVISTIIYSKTSKMYQLSPKYLYDRVGSRGTSFLHYSIALAIWGVLPEVYYPYNLKWPSWRQLAGETSKNPPAPNIKDAPKLYLGDYYLAETMEDIYKSLQFSPGAVAMRSFEKFNTWKAKDAKTKIYNEDDISEKEKEEMTQGECRNDGSWHAVLVVAYCCDKESGKDYFIIRNDGWPDWGYNGFSKVSPKVITVVWFPRGITSMPTGKKLFPWLREFKFQLQGKLNEYKLEQEKGINMLPSDKEGISFCKSWLDWVDKWLPLFEPIIKAAPNSGPLLSEDYQNKMALRLVLK</sequence>
<dbReference type="Gene3D" id="3.90.70.10">
    <property type="entry name" value="Cysteine proteinases"/>
    <property type="match status" value="1"/>
</dbReference>
<evidence type="ECO:0000259" key="1">
    <source>
        <dbReference type="SMART" id="SM00645"/>
    </source>
</evidence>
<evidence type="ECO:0000313" key="2">
    <source>
        <dbReference type="EMBL" id="QBH22532.1"/>
    </source>
</evidence>
<keyword evidence="2" id="KW-0378">Hydrolase</keyword>
<organism evidence="2">
    <name type="scientific">Oldenlandia affinis</name>
    <name type="common">Blue diamond flower</name>
    <name type="synonym">Hedyotis affinis</name>
    <dbReference type="NCBI Taxonomy" id="60225"/>
    <lineage>
        <taxon>Eukaryota</taxon>
        <taxon>Viridiplantae</taxon>
        <taxon>Streptophyta</taxon>
        <taxon>Embryophyta</taxon>
        <taxon>Tracheophyta</taxon>
        <taxon>Spermatophyta</taxon>
        <taxon>Magnoliopsida</taxon>
        <taxon>eudicotyledons</taxon>
        <taxon>Gunneridae</taxon>
        <taxon>Pentapetalae</taxon>
        <taxon>asterids</taxon>
        <taxon>lamiids</taxon>
        <taxon>Gentianales</taxon>
        <taxon>Rubiaceae</taxon>
        <taxon>Rubioideae</taxon>
        <taxon>Spermacoceae</taxon>
        <taxon>Hedyotis-Oldenlandia complex</taxon>
        <taxon>Oldenlandia</taxon>
    </lineage>
</organism>
<dbReference type="GO" id="GO:0006508">
    <property type="term" value="P:proteolysis"/>
    <property type="evidence" value="ECO:0007669"/>
    <property type="project" value="InterPro"/>
</dbReference>
<dbReference type="GO" id="GO:0008234">
    <property type="term" value="F:cysteine-type peptidase activity"/>
    <property type="evidence" value="ECO:0007669"/>
    <property type="project" value="InterPro"/>
</dbReference>
<accession>A0A481SB57</accession>
<protein>
    <submittedName>
        <fullName evidence="2">Papain-family protein</fullName>
        <ecNumber evidence="2">3.4.22.2</ecNumber>
    </submittedName>
</protein>
<reference evidence="2" key="1">
    <citation type="submission" date="2018-07" db="EMBL/GenBank/DDBJ databases">
        <title>A papain-like cysteine protease prepares cyclotide precursors for cyclisation.</title>
        <authorList>
            <person name="Rehm F.B.H."/>
            <person name="Jackson M.A."/>
            <person name="De Geyter E."/>
            <person name="Yap K."/>
            <person name="Gilding E.K."/>
            <person name="Durek T."/>
            <person name="Craik D.J."/>
        </authorList>
    </citation>
    <scope>NUCLEOTIDE SEQUENCE</scope>
    <source>
        <strain evidence="2">T2.1_12592c0_g3_i1</strain>
    </source>
</reference>
<dbReference type="SUPFAM" id="SSF54001">
    <property type="entry name" value="Cysteine proteinases"/>
    <property type="match status" value="1"/>
</dbReference>
<dbReference type="InterPro" id="IPR038765">
    <property type="entry name" value="Papain-like_cys_pep_sf"/>
</dbReference>
<name>A0A481SB57_OLDAF</name>
<dbReference type="AlphaFoldDB" id="A0A481SB57"/>
<feature type="domain" description="Peptidase C1A papain C-terminal" evidence="1">
    <location>
        <begin position="38"/>
        <end position="271"/>
    </location>
</feature>
<proteinExistence type="evidence at transcript level"/>
<dbReference type="Pfam" id="PF00112">
    <property type="entry name" value="Peptidase_C1"/>
    <property type="match status" value="1"/>
</dbReference>
<dbReference type="SMART" id="SM00645">
    <property type="entry name" value="Pept_C1"/>
    <property type="match status" value="1"/>
</dbReference>
<dbReference type="EC" id="3.4.22.2" evidence="2"/>